<reference evidence="3" key="1">
    <citation type="submission" date="2016-06" db="EMBL/GenBank/DDBJ databases">
        <title>Draft Genome sequence of the fungus Inonotus baumii.</title>
        <authorList>
            <person name="Zhu H."/>
            <person name="Lin W."/>
        </authorList>
    </citation>
    <scope>NUCLEOTIDE SEQUENCE</scope>
    <source>
        <strain evidence="3">821</strain>
    </source>
</reference>
<keyword evidence="2" id="KW-0472">Membrane</keyword>
<evidence type="ECO:0000256" key="2">
    <source>
        <dbReference type="SAM" id="Phobius"/>
    </source>
</evidence>
<protein>
    <submittedName>
        <fullName evidence="3">Uncharacterized protein</fullName>
    </submittedName>
</protein>
<dbReference type="AlphaFoldDB" id="A0A9Q5HXS6"/>
<keyword evidence="4" id="KW-1185">Reference proteome</keyword>
<keyword evidence="2" id="KW-1133">Transmembrane helix</keyword>
<accession>A0A9Q5HXS6</accession>
<feature type="transmembrane region" description="Helical" evidence="2">
    <location>
        <begin position="71"/>
        <end position="93"/>
    </location>
</feature>
<keyword evidence="2" id="KW-0812">Transmembrane</keyword>
<feature type="region of interest" description="Disordered" evidence="1">
    <location>
        <begin position="294"/>
        <end position="333"/>
    </location>
</feature>
<dbReference type="EMBL" id="LNZH02000186">
    <property type="protein sequence ID" value="OCB87954.1"/>
    <property type="molecule type" value="Genomic_DNA"/>
</dbReference>
<organism evidence="3 4">
    <name type="scientific">Sanghuangporus baumii</name>
    <name type="common">Phellinus baumii</name>
    <dbReference type="NCBI Taxonomy" id="108892"/>
    <lineage>
        <taxon>Eukaryota</taxon>
        <taxon>Fungi</taxon>
        <taxon>Dikarya</taxon>
        <taxon>Basidiomycota</taxon>
        <taxon>Agaricomycotina</taxon>
        <taxon>Agaricomycetes</taxon>
        <taxon>Hymenochaetales</taxon>
        <taxon>Hymenochaetaceae</taxon>
        <taxon>Sanghuangporus</taxon>
    </lineage>
</organism>
<evidence type="ECO:0000313" key="3">
    <source>
        <dbReference type="EMBL" id="OCB87954.1"/>
    </source>
</evidence>
<evidence type="ECO:0000313" key="4">
    <source>
        <dbReference type="Proteomes" id="UP000757232"/>
    </source>
</evidence>
<feature type="transmembrane region" description="Helical" evidence="2">
    <location>
        <begin position="160"/>
        <end position="182"/>
    </location>
</feature>
<name>A0A9Q5HXS6_SANBA</name>
<proteinExistence type="predicted"/>
<evidence type="ECO:0000256" key="1">
    <source>
        <dbReference type="SAM" id="MobiDB-lite"/>
    </source>
</evidence>
<feature type="transmembrane region" description="Helical" evidence="2">
    <location>
        <begin position="47"/>
        <end position="65"/>
    </location>
</feature>
<gene>
    <name evidence="3" type="ORF">A7U60_g4911</name>
</gene>
<sequence>MSSICANGTLPARPDIEGIGTRIATYAQVFLAIFTIALTPAARSFDAWWAVLVTSLGLQFAAIAQRHGLTLFHALVVTLLAFPIFGMSWVFIFLHWREACMPLEIHIATHIHGFLFIGFGLWIWATAPTFGVCPELNDQIQFIIFGKSVSPLGWVRTLVLVLYSIWGLMFLCAAAVAIVRGISKRSRASSRQLTCSPSSSTTRDLRDLRHINTYLSTRHGMLVFVTCFNLAVLAYGIWGVETLLMRNVTGQSRSAESSWTFGQLSAIILLVGPAFTFMRLLRFRFFGSTGVTGTDREGMPLTSPRAEPSASTERMDEKGRRDFLNKSESGTSA</sequence>
<feature type="transmembrane region" description="Helical" evidence="2">
    <location>
        <begin position="23"/>
        <end position="40"/>
    </location>
</feature>
<dbReference type="Proteomes" id="UP000757232">
    <property type="component" value="Unassembled WGS sequence"/>
</dbReference>
<feature type="transmembrane region" description="Helical" evidence="2">
    <location>
        <begin position="258"/>
        <end position="278"/>
    </location>
</feature>
<feature type="compositionally biased region" description="Basic and acidic residues" evidence="1">
    <location>
        <begin position="313"/>
        <end position="325"/>
    </location>
</feature>
<dbReference type="OrthoDB" id="5427664at2759"/>
<feature type="transmembrane region" description="Helical" evidence="2">
    <location>
        <begin position="219"/>
        <end position="238"/>
    </location>
</feature>
<feature type="transmembrane region" description="Helical" evidence="2">
    <location>
        <begin position="105"/>
        <end position="125"/>
    </location>
</feature>
<comment type="caution">
    <text evidence="3">The sequence shown here is derived from an EMBL/GenBank/DDBJ whole genome shotgun (WGS) entry which is preliminary data.</text>
</comment>